<reference evidence="2" key="1">
    <citation type="journal article" date="2015" name="Nature">
        <title>Complex archaea that bridge the gap between prokaryotes and eukaryotes.</title>
        <authorList>
            <person name="Spang A."/>
            <person name="Saw J.H."/>
            <person name="Jorgensen S.L."/>
            <person name="Zaremba-Niedzwiedzka K."/>
            <person name="Martijn J."/>
            <person name="Lind A.E."/>
            <person name="van Eijk R."/>
            <person name="Schleper C."/>
            <person name="Guy L."/>
            <person name="Ettema T.J."/>
        </authorList>
    </citation>
    <scope>NUCLEOTIDE SEQUENCE</scope>
</reference>
<evidence type="ECO:0000313" key="2">
    <source>
        <dbReference type="EMBL" id="KKL16821.1"/>
    </source>
</evidence>
<organism evidence="2">
    <name type="scientific">marine sediment metagenome</name>
    <dbReference type="NCBI Taxonomy" id="412755"/>
    <lineage>
        <taxon>unclassified sequences</taxon>
        <taxon>metagenomes</taxon>
        <taxon>ecological metagenomes</taxon>
    </lineage>
</organism>
<feature type="region of interest" description="Disordered" evidence="1">
    <location>
        <begin position="1"/>
        <end position="33"/>
    </location>
</feature>
<comment type="caution">
    <text evidence="2">The sequence shown here is derived from an EMBL/GenBank/DDBJ whole genome shotgun (WGS) entry which is preliminary data.</text>
</comment>
<gene>
    <name evidence="2" type="ORF">LCGC14_2491700</name>
</gene>
<sequence>MTHTTITANDFLKGCRPRPRGAHPSRIPSRNRERCSGIRQGWEPGRGYIRRHTDNRTVYAYVKRDFYIGG</sequence>
<accession>A0A0F9DGE0</accession>
<feature type="non-terminal residue" evidence="2">
    <location>
        <position position="70"/>
    </location>
</feature>
<evidence type="ECO:0000256" key="1">
    <source>
        <dbReference type="SAM" id="MobiDB-lite"/>
    </source>
</evidence>
<dbReference type="AlphaFoldDB" id="A0A0F9DGE0"/>
<protein>
    <submittedName>
        <fullName evidence="2">Uncharacterized protein</fullName>
    </submittedName>
</protein>
<name>A0A0F9DGE0_9ZZZZ</name>
<proteinExistence type="predicted"/>
<dbReference type="EMBL" id="LAZR01039514">
    <property type="protein sequence ID" value="KKL16821.1"/>
    <property type="molecule type" value="Genomic_DNA"/>
</dbReference>